<dbReference type="OrthoDB" id="66829at2"/>
<dbReference type="Gene3D" id="3.30.720.120">
    <property type="match status" value="1"/>
</dbReference>
<gene>
    <name evidence="2" type="ORF">A8C56_17905</name>
</gene>
<dbReference type="InterPro" id="IPR004360">
    <property type="entry name" value="Glyas_Fos-R_dOase_dom"/>
</dbReference>
<dbReference type="STRING" id="1176587.A8C56_17905"/>
<feature type="domain" description="VOC" evidence="1">
    <location>
        <begin position="6"/>
        <end position="122"/>
    </location>
</feature>
<proteinExistence type="predicted"/>
<dbReference type="InterPro" id="IPR029068">
    <property type="entry name" value="Glyas_Bleomycin-R_OHBP_Dase"/>
</dbReference>
<accession>A0A1A9I6C2</accession>
<name>A0A1A9I6C2_9BACT</name>
<evidence type="ECO:0000313" key="3">
    <source>
        <dbReference type="Proteomes" id="UP000077667"/>
    </source>
</evidence>
<dbReference type="AlphaFoldDB" id="A0A1A9I6C2"/>
<protein>
    <submittedName>
        <fullName evidence="2">Glyoxalase</fullName>
    </submittedName>
</protein>
<evidence type="ECO:0000313" key="2">
    <source>
        <dbReference type="EMBL" id="ANH82599.1"/>
    </source>
</evidence>
<dbReference type="SUPFAM" id="SSF54593">
    <property type="entry name" value="Glyoxalase/Bleomycin resistance protein/Dihydroxybiphenyl dioxygenase"/>
    <property type="match status" value="1"/>
</dbReference>
<dbReference type="KEGG" id="nia:A8C56_17905"/>
<evidence type="ECO:0000259" key="1">
    <source>
        <dbReference type="PROSITE" id="PS51819"/>
    </source>
</evidence>
<dbReference type="Gene3D" id="3.30.720.110">
    <property type="match status" value="1"/>
</dbReference>
<dbReference type="EMBL" id="CP015772">
    <property type="protein sequence ID" value="ANH82599.1"/>
    <property type="molecule type" value="Genomic_DNA"/>
</dbReference>
<organism evidence="2 3">
    <name type="scientific">Niabella ginsenosidivorans</name>
    <dbReference type="NCBI Taxonomy" id="1176587"/>
    <lineage>
        <taxon>Bacteria</taxon>
        <taxon>Pseudomonadati</taxon>
        <taxon>Bacteroidota</taxon>
        <taxon>Chitinophagia</taxon>
        <taxon>Chitinophagales</taxon>
        <taxon>Chitinophagaceae</taxon>
        <taxon>Niabella</taxon>
    </lineage>
</organism>
<dbReference type="Proteomes" id="UP000077667">
    <property type="component" value="Chromosome"/>
</dbReference>
<dbReference type="PROSITE" id="PS51819">
    <property type="entry name" value="VOC"/>
    <property type="match status" value="1"/>
</dbReference>
<keyword evidence="3" id="KW-1185">Reference proteome</keyword>
<reference evidence="2 3" key="1">
    <citation type="submission" date="2016-05" db="EMBL/GenBank/DDBJ databases">
        <title>Niabella ginsenosidivorans BS26 whole genome sequencing.</title>
        <authorList>
            <person name="Im W.T."/>
            <person name="Siddiqi M.Z."/>
        </authorList>
    </citation>
    <scope>NUCLEOTIDE SEQUENCE [LARGE SCALE GENOMIC DNA]</scope>
    <source>
        <strain evidence="2 3">BS26</strain>
    </source>
</reference>
<sequence>MKDDVSINRIVPNIYSDDLEKSKAFYQGFLNMNIVMDQGWVVTFASDKNPLAQVNILENKKKEVLNNERIFLSVEVSDVNKMHQKAKELKLKIVYPITDEPWGVRRFFVKDPNGATINLVAHRN</sequence>
<dbReference type="Pfam" id="PF00903">
    <property type="entry name" value="Glyoxalase"/>
    <property type="match status" value="1"/>
</dbReference>
<dbReference type="InterPro" id="IPR037523">
    <property type="entry name" value="VOC_core"/>
</dbReference>
<dbReference type="RefSeq" id="WP_067759113.1">
    <property type="nucleotide sequence ID" value="NZ_CP015772.1"/>
</dbReference>